<dbReference type="OrthoDB" id="292244at2"/>
<name>A0A286R9K2_9BACT</name>
<dbReference type="InterPro" id="IPR011990">
    <property type="entry name" value="TPR-like_helical_dom_sf"/>
</dbReference>
<feature type="region of interest" description="Disordered" evidence="2">
    <location>
        <begin position="487"/>
        <end position="512"/>
    </location>
</feature>
<dbReference type="InterPro" id="IPR019734">
    <property type="entry name" value="TPR_rpt"/>
</dbReference>
<evidence type="ECO:0000256" key="1">
    <source>
        <dbReference type="PROSITE-ProRule" id="PRU00339"/>
    </source>
</evidence>
<protein>
    <submittedName>
        <fullName evidence="4">Uncharacterized protein</fullName>
    </submittedName>
</protein>
<keyword evidence="5" id="KW-1185">Reference proteome</keyword>
<dbReference type="AlphaFoldDB" id="A0A286R9K2"/>
<dbReference type="PROSITE" id="PS50005">
    <property type="entry name" value="TPR"/>
    <property type="match status" value="1"/>
</dbReference>
<dbReference type="Gene3D" id="1.25.40.10">
    <property type="entry name" value="Tetratricopeptide repeat domain"/>
    <property type="match status" value="1"/>
</dbReference>
<dbReference type="EMBL" id="CP018477">
    <property type="protein sequence ID" value="ASV72636.1"/>
    <property type="molecule type" value="Genomic_DNA"/>
</dbReference>
<feature type="compositionally biased region" description="Polar residues" evidence="2">
    <location>
        <begin position="503"/>
        <end position="512"/>
    </location>
</feature>
<evidence type="ECO:0000313" key="4">
    <source>
        <dbReference type="EMBL" id="ASV72636.1"/>
    </source>
</evidence>
<dbReference type="RefSeq" id="WP_095413521.1">
    <property type="nucleotide sequence ID" value="NZ_CP018477.1"/>
</dbReference>
<feature type="region of interest" description="Disordered" evidence="2">
    <location>
        <begin position="31"/>
        <end position="57"/>
    </location>
</feature>
<dbReference type="KEGG" id="ttf:THTE_0034"/>
<evidence type="ECO:0000256" key="2">
    <source>
        <dbReference type="SAM" id="MobiDB-lite"/>
    </source>
</evidence>
<feature type="compositionally biased region" description="Low complexity" evidence="2">
    <location>
        <begin position="39"/>
        <end position="55"/>
    </location>
</feature>
<gene>
    <name evidence="4" type="ORF">THTE_0034</name>
</gene>
<dbReference type="SMART" id="SM00028">
    <property type="entry name" value="TPR"/>
    <property type="match status" value="2"/>
</dbReference>
<sequence length="512" mass="56676">MRACRLVCWTPLVAAIFFAIVSRTTPVKAEPVNAPPVSSPTASQPSPSSAEQSSELARARENLPELWKTLKKDIQDAVEFNQETFTENGWTLKGKKYLSPEEKETFEKNIKSALQRGEGNVAQHLPKVAEPDYQVKIEVNPREILENGLRQDGLLEAIPLADIDETKKRLLFRTDKPLLEGEKAKIISQLETMSKNLGFTGFIVDLSTPALPQAPSSPPDQPASPSPMPQKSDSVAKKLPETSPPATFDQAQPESHVWEQNLAGPLTLAPVGEYYEVGHRCLLGRLFCCFGRHQYVLSSSDWCASSVYVRESDPVGPASANPRPTSVPDSFWNNEQLVARLIAAFVPHGPEAEALSGNHRTKTILQVSYESVNTPANGPSEGIILPQLSSELFGRGTHLFWQGNYAEALELFEMGLQVNSEDARLWYFKGFSELALNRMDDAERSITTAIVLHEKSANPREIAMALERVQGRFRAVIEKLRPRAALALRTTRPRGPQPMSPQPLASDSRQIR</sequence>
<feature type="chain" id="PRO_5013103690" evidence="3">
    <location>
        <begin position="30"/>
        <end position="512"/>
    </location>
</feature>
<feature type="signal peptide" evidence="3">
    <location>
        <begin position="1"/>
        <end position="29"/>
    </location>
</feature>
<organism evidence="4 5">
    <name type="scientific">Thermogutta terrifontis</name>
    <dbReference type="NCBI Taxonomy" id="1331910"/>
    <lineage>
        <taxon>Bacteria</taxon>
        <taxon>Pseudomonadati</taxon>
        <taxon>Planctomycetota</taxon>
        <taxon>Planctomycetia</taxon>
        <taxon>Pirellulales</taxon>
        <taxon>Thermoguttaceae</taxon>
        <taxon>Thermogutta</taxon>
    </lineage>
</organism>
<keyword evidence="1" id="KW-0802">TPR repeat</keyword>
<reference evidence="4 5" key="1">
    <citation type="journal article" name="Front. Microbiol.">
        <title>Sugar Metabolism of the First Thermophilic Planctomycete Thermogutta terrifontis: Comparative Genomic and Transcriptomic Approaches.</title>
        <authorList>
            <person name="Elcheninov A.G."/>
            <person name="Menzel P."/>
            <person name="Gudbergsdottir S.R."/>
            <person name="Slesarev A.I."/>
            <person name="Kadnikov V.V."/>
            <person name="Krogh A."/>
            <person name="Bonch-Osmolovskaya E.A."/>
            <person name="Peng X."/>
            <person name="Kublanov I.V."/>
        </authorList>
    </citation>
    <scope>NUCLEOTIDE SEQUENCE [LARGE SCALE GENOMIC DNA]</scope>
    <source>
        <strain evidence="4 5">R1</strain>
    </source>
</reference>
<dbReference type="Proteomes" id="UP000215086">
    <property type="component" value="Chromosome"/>
</dbReference>
<keyword evidence="3" id="KW-0732">Signal</keyword>
<accession>A0A286R9K2</accession>
<feature type="repeat" description="TPR" evidence="1">
    <location>
        <begin position="389"/>
        <end position="422"/>
    </location>
</feature>
<evidence type="ECO:0000256" key="3">
    <source>
        <dbReference type="SAM" id="SignalP"/>
    </source>
</evidence>
<evidence type="ECO:0000313" key="5">
    <source>
        <dbReference type="Proteomes" id="UP000215086"/>
    </source>
</evidence>
<dbReference type="SUPFAM" id="SSF48452">
    <property type="entry name" value="TPR-like"/>
    <property type="match status" value="1"/>
</dbReference>
<proteinExistence type="predicted"/>
<feature type="region of interest" description="Disordered" evidence="2">
    <location>
        <begin position="210"/>
        <end position="253"/>
    </location>
</feature>
<feature type="compositionally biased region" description="Pro residues" evidence="2">
    <location>
        <begin position="215"/>
        <end position="228"/>
    </location>
</feature>